<sequence length="161" mass="17555">QLSVKNNHIVRMTGLSSLTSLTVLSLSSNSIVAIDGLQELTQLMWLDLSSNSIKNIEHLPKGGKLHYIDLSDNDVTHISDMSSLQNLKTLLLHSNNITSLKPAAVCLPQSVAILSLADNGIHDLNEICYLSGLPNLQQLSISENPCVLIESGNSYPFFTWS</sequence>
<dbReference type="GO" id="GO:0005813">
    <property type="term" value="C:centrosome"/>
    <property type="evidence" value="ECO:0007669"/>
    <property type="project" value="TreeGrafter"/>
</dbReference>
<evidence type="ECO:0000313" key="4">
    <source>
        <dbReference type="Proteomes" id="UP001497497"/>
    </source>
</evidence>
<evidence type="ECO:0000256" key="1">
    <source>
        <dbReference type="ARBA" id="ARBA00022614"/>
    </source>
</evidence>
<keyword evidence="1" id="KW-0433">Leucine-rich repeat</keyword>
<name>A0AAV2ICY5_LYMST</name>
<dbReference type="AlphaFoldDB" id="A0AAV2ICY5"/>
<dbReference type="InterPro" id="IPR050576">
    <property type="entry name" value="Cilia_flagella_integrity"/>
</dbReference>
<comment type="caution">
    <text evidence="3">The sequence shown here is derived from an EMBL/GenBank/DDBJ whole genome shotgun (WGS) entry which is preliminary data.</text>
</comment>
<accession>A0AAV2ICY5</accession>
<gene>
    <name evidence="3" type="ORF">GSLYS_00018193001</name>
</gene>
<dbReference type="SUPFAM" id="SSF52075">
    <property type="entry name" value="Outer arm dynein light chain 1"/>
    <property type="match status" value="1"/>
</dbReference>
<dbReference type="InterPro" id="IPR003591">
    <property type="entry name" value="Leu-rich_rpt_typical-subtyp"/>
</dbReference>
<dbReference type="PROSITE" id="PS51450">
    <property type="entry name" value="LRR"/>
    <property type="match status" value="4"/>
</dbReference>
<dbReference type="EMBL" id="CAXITT010000639">
    <property type="protein sequence ID" value="CAL1544710.1"/>
    <property type="molecule type" value="Genomic_DNA"/>
</dbReference>
<feature type="non-terminal residue" evidence="3">
    <location>
        <position position="1"/>
    </location>
</feature>
<protein>
    <submittedName>
        <fullName evidence="3">Uncharacterized protein</fullName>
    </submittedName>
</protein>
<dbReference type="InterPro" id="IPR032675">
    <property type="entry name" value="LRR_dom_sf"/>
</dbReference>
<dbReference type="PANTHER" id="PTHR45973:SF2">
    <property type="entry name" value="CENTROSOMAL PROTEIN OF 97 KDA"/>
    <property type="match status" value="1"/>
</dbReference>
<keyword evidence="4" id="KW-1185">Reference proteome</keyword>
<dbReference type="SMART" id="SM00369">
    <property type="entry name" value="LRR_TYP"/>
    <property type="match status" value="3"/>
</dbReference>
<dbReference type="Pfam" id="PF14580">
    <property type="entry name" value="LRR_9"/>
    <property type="match status" value="1"/>
</dbReference>
<dbReference type="Proteomes" id="UP001497497">
    <property type="component" value="Unassembled WGS sequence"/>
</dbReference>
<reference evidence="3 4" key="1">
    <citation type="submission" date="2024-04" db="EMBL/GenBank/DDBJ databases">
        <authorList>
            <consortium name="Genoscope - CEA"/>
            <person name="William W."/>
        </authorList>
    </citation>
    <scope>NUCLEOTIDE SEQUENCE [LARGE SCALE GENOMIC DNA]</scope>
</reference>
<dbReference type="InterPro" id="IPR001611">
    <property type="entry name" value="Leu-rich_rpt"/>
</dbReference>
<dbReference type="Gene3D" id="3.80.10.10">
    <property type="entry name" value="Ribonuclease Inhibitor"/>
    <property type="match status" value="2"/>
</dbReference>
<dbReference type="PANTHER" id="PTHR45973">
    <property type="entry name" value="PROTEIN PHOSPHATASE 1 REGULATORY SUBUNIT SDS22-RELATED"/>
    <property type="match status" value="1"/>
</dbReference>
<keyword evidence="2" id="KW-0677">Repeat</keyword>
<dbReference type="SMART" id="SM00365">
    <property type="entry name" value="LRR_SD22"/>
    <property type="match status" value="5"/>
</dbReference>
<proteinExistence type="predicted"/>
<organism evidence="3 4">
    <name type="scientific">Lymnaea stagnalis</name>
    <name type="common">Great pond snail</name>
    <name type="synonym">Helix stagnalis</name>
    <dbReference type="NCBI Taxonomy" id="6523"/>
    <lineage>
        <taxon>Eukaryota</taxon>
        <taxon>Metazoa</taxon>
        <taxon>Spiralia</taxon>
        <taxon>Lophotrochozoa</taxon>
        <taxon>Mollusca</taxon>
        <taxon>Gastropoda</taxon>
        <taxon>Heterobranchia</taxon>
        <taxon>Euthyneura</taxon>
        <taxon>Panpulmonata</taxon>
        <taxon>Hygrophila</taxon>
        <taxon>Lymnaeoidea</taxon>
        <taxon>Lymnaeidae</taxon>
        <taxon>Lymnaea</taxon>
    </lineage>
</organism>
<evidence type="ECO:0000313" key="3">
    <source>
        <dbReference type="EMBL" id="CAL1544710.1"/>
    </source>
</evidence>
<evidence type="ECO:0000256" key="2">
    <source>
        <dbReference type="ARBA" id="ARBA00022737"/>
    </source>
</evidence>
<dbReference type="GO" id="GO:1902018">
    <property type="term" value="P:negative regulation of cilium assembly"/>
    <property type="evidence" value="ECO:0007669"/>
    <property type="project" value="TreeGrafter"/>
</dbReference>